<dbReference type="PANTHER" id="PTHR13167:SF25">
    <property type="entry name" value="PIEZO-TYPE MECHANOSENSITIVE ION CHANNEL COMPONENT"/>
    <property type="match status" value="1"/>
</dbReference>
<evidence type="ECO:0000256" key="8">
    <source>
        <dbReference type="ARBA" id="ARBA00023136"/>
    </source>
</evidence>
<feature type="transmembrane region" description="Helical" evidence="10">
    <location>
        <begin position="432"/>
        <end position="461"/>
    </location>
</feature>
<dbReference type="WBParaSite" id="PSAMB.scaffold273size59796.g4190.t1">
    <property type="protein sequence ID" value="PSAMB.scaffold273size59796.g4190.t1"/>
    <property type="gene ID" value="PSAMB.scaffold273size59796.g4190"/>
</dbReference>
<evidence type="ECO:0000256" key="11">
    <source>
        <dbReference type="SAM" id="Coils"/>
    </source>
</evidence>
<feature type="compositionally biased region" description="Acidic residues" evidence="12">
    <location>
        <begin position="363"/>
        <end position="380"/>
    </location>
</feature>
<keyword evidence="4" id="KW-1003">Cell membrane</keyword>
<feature type="transmembrane region" description="Helical" evidence="10">
    <location>
        <begin position="1555"/>
        <end position="1573"/>
    </location>
</feature>
<keyword evidence="8 10" id="KW-0472">Membrane</keyword>
<feature type="transmembrane region" description="Helical" evidence="10">
    <location>
        <begin position="728"/>
        <end position="757"/>
    </location>
</feature>
<proteinExistence type="inferred from homology"/>
<feature type="transmembrane region" description="Helical" evidence="10">
    <location>
        <begin position="605"/>
        <end position="628"/>
    </location>
</feature>
<evidence type="ECO:0000259" key="16">
    <source>
        <dbReference type="Pfam" id="PF24871"/>
    </source>
</evidence>
<protein>
    <recommendedName>
        <fullName evidence="10">Piezo-type mechanosensitive ion channel component</fullName>
    </recommendedName>
</protein>
<keyword evidence="3" id="KW-0813">Transport</keyword>
<feature type="domain" description="Piezo TM25-28" evidence="14">
    <location>
        <begin position="1199"/>
        <end position="1273"/>
    </location>
</feature>
<sequence>MFGLLLMGKYTPLAFLFYNVAAVLRPSVLGIGYVCLALWSFRGSLTLPAALGVTVGAIVLLVIQLIVFALDATLHLSALSCGNNYRLLVQAVGIYRLGDTSKFSWQLMVGAGRVFGAELIVVVAAILGVYTAPEASGTRRVSGRSAGQDDDEDRVARRKQSGWTTRRAFVLLLLCATAITHPSLLNLPYFISFIIFLTFLCFDAPSKRPLLNGFTHRLTVLAKRVRVFYVGAHLLLQYSYQIPYLQAQIPDKVARYLGLIKFFCDGCTVDPETGQLALEQGIYWAKYASPVLLLLLFAAFWWKTDCMHWCRPSRSSSTGVEEIIEGVELQPTNALRSGLKSASSPLLNTSMSMVVREDLPLPDEDEASVSDEDSSDDHDDLDTRKLNKNPPIVDKETADCFALLFITFYSLLHAIVMWPVKHKAFFMEHSYLLIPVCIMAWAVLFPSWLSFVWVVASWGIFSFIGERRRRIQISPFMVGYAAILLIVQYICALDLIRFGEQPWDRIGFDNVSDAAAFHCLLIKVIFSLSFFLTRFLDGRAVSGTVDVEPEFSGVCTRKAQDPEGGTERSLESERVPLNAANGRANVDEEQQQQQPGQVTLFFDDWAAPFICLFSCILYVCFYYLYFLIYDDPVTMDEYEWVSSEAKNLASALWLPTLFIFFLIVVHLKRFHVLGDATRRRRPVVIAPRSTTTPDRPTQADWIEFAFYLVKDRLELLLDSVVYDHMWKFVALGLTLLAVFEVAFVLSGAMILVVLMIVSPKTHRYCSIAASTLLGTLWLARFVVSRARLAARQPGCNVLLFDSFNNDLADWIGLEQDRPSWPIILVLFLISLQAIVMHKGRLVRREIFDDVRREMADLSWRNGVRFLLKFFFHKFGLEVCLLTSVIVAAIRQDSFGLIYLVAVVLFRFTPRPFIARVWRSYGYFLALAFIWQYLVCVGLPKEWIDCNGYPWQNWPININIWLYLPDERSITTPSPYLLIGDFFQLLFVWSQMAVFTRDRFYKGGDNRPVLEIMKEKKKNRESIYIPAEYTDFISEESSSMAYMKSGVFLYSHWVTLIIVLISGIDGGSIFAFGYLLASFTLLWMGTDLYATKSLARFLHRWRYLVGYNLFVLLVKALYMGAVCHFGLMIQCWLQKLLSIGCSPELLRNVVPLNGEGASVFAAMGASQNLSETELLGSPIESCDPKAGLIGSDTERWRRFESTMIYDIVCFAALLFQMRIFNSWYFQHVVVDYRADRVLGCRGADLTDDLNIRESRQNEKRVRREFEEIKRNIAKEDEDRPNKSEPDPLTHEELKRWGTYYMMSEKFFPKSSQPRISPPVSRQISRDPSVTMSMPAMCLDRPNSSSVEHEPRRTLSTSQMGIPPIDGAEIVPPPPPPVRTVDDSTMVEKTVEVFDSVKITFGHLFELLKNPEWLYRNSKGHAFIAHVLEEEKKNLKTTFGQQLLMAESREELRKIRASYERYKERTACDRPISRDSTNTISTSQRLWDEAIMEWRNLHTLVKIVYAGSYWVMAQSETLCFLLMICVHMSKSALITLPLPFMVFFWGALCIPRPPKTFWIINIVYIELMIVLRLFFQHHIFIWNAGQRAGVDDPFWPPRMLGTDPSVHGTYWDVALLSMLFIHRYKLFRLGLWSESRVSVVRKYRRRRDFSECPPGSVGYRRTMSIDGRKKSSVIMRPAPRRGSFQIESPPPTGSSRFMLRRQLSTPMELDREEEPPDPAPGPIVATSSKLKRKKSVREKIRPWSEYSSVFMYLRKLFEDKAPTSHDWYAWMVMCDAICLILLTVFYSMLGQGGTGNVLNDVRASRLPRWFAFTLPALFAMMIIDRWLYLSKKIRFRLVFYSVLTVLLHLIIFFFLPSVTGRSVTWNVVAMALYFVKCLYLLMCAWHIRHGYPSISNEDILRKNYGICRLMMLKIYLNVPFLFELRSAMDWTFTGTAMTVGDWIRLENYYNQFFAQNCWIRYDHWFDAYFPTKRGEPTPTSGKFFKGVLSIMALILIIMAPILCFAFLNSFGARLPPDKMECTVNIQGYPMLYKMEAQFDDLHALDERRRIVLEEKFRAHSLMDDRRSALSFLSDYSEKDVYVAIFPPDSLIDWPVSIPGRKKLISELQTPYFPIKVIIELKLYRQREKNTNDARVHRWTRAIDVNVDGVTEGEIREMRQFRQNLVNMINASNHEDQVDTYALINLKVPPYFLAPPEGDLVDARPMTAAVEYDHQEIRARFNLVNMSPRPDHWRMEMKKDVSSAGSHYLFDAPPAEGISNDPERRHVQLIIFVDRVVPSWMAYIVGSGGMVAMYVAVVLVVGRFVRELVKTEVPYSMIENLPNADNVLRLIHDIYLVREKREYYLESRLFGKLLFLLRSPESLVRWSTYHVKRKLD</sequence>
<feature type="transmembrane region" description="Helical" evidence="10">
    <location>
        <begin position="473"/>
        <end position="493"/>
    </location>
</feature>
<feature type="transmembrane region" description="Helical" evidence="10">
    <location>
        <begin position="1981"/>
        <end position="2005"/>
    </location>
</feature>
<feature type="transmembrane region" description="Helical" evidence="10">
    <location>
        <begin position="1606"/>
        <end position="1624"/>
    </location>
</feature>
<feature type="transmembrane region" description="Helical" evidence="10">
    <location>
        <begin position="764"/>
        <end position="783"/>
    </location>
</feature>
<feature type="transmembrane region" description="Helical" evidence="10">
    <location>
        <begin position="1807"/>
        <end position="1826"/>
    </location>
</feature>
<feature type="transmembrane region" description="Helical" evidence="10">
    <location>
        <begin position="1530"/>
        <end position="1548"/>
    </location>
</feature>
<feature type="region of interest" description="Disordered" evidence="12">
    <location>
        <begin position="1338"/>
        <end position="1374"/>
    </location>
</feature>
<feature type="transmembrane region" description="Helical" evidence="10">
    <location>
        <begin position="1765"/>
        <end position="1787"/>
    </location>
</feature>
<dbReference type="InterPro" id="IPR056769">
    <property type="entry name" value="Piezo_TM1-24"/>
</dbReference>
<feature type="transmembrane region" description="Helical" evidence="10">
    <location>
        <begin position="870"/>
        <end position="889"/>
    </location>
</feature>
<evidence type="ECO:0000259" key="13">
    <source>
        <dbReference type="Pfam" id="PF12166"/>
    </source>
</evidence>
<keyword evidence="18" id="KW-1185">Reference proteome</keyword>
<evidence type="ECO:0000256" key="4">
    <source>
        <dbReference type="ARBA" id="ARBA00022475"/>
    </source>
</evidence>
<feature type="transmembrane region" description="Helical" evidence="10">
    <location>
        <begin position="1102"/>
        <end position="1126"/>
    </location>
</feature>
<evidence type="ECO:0000313" key="18">
    <source>
        <dbReference type="Proteomes" id="UP000887566"/>
    </source>
</evidence>
<dbReference type="GO" id="GO:0005261">
    <property type="term" value="F:monoatomic cation channel activity"/>
    <property type="evidence" value="ECO:0007669"/>
    <property type="project" value="TreeGrafter"/>
</dbReference>
<dbReference type="InterPro" id="IPR031805">
    <property type="entry name" value="Piezo_TM25-28"/>
</dbReference>
<evidence type="ECO:0000256" key="12">
    <source>
        <dbReference type="SAM" id="MobiDB-lite"/>
    </source>
</evidence>
<dbReference type="InterPro" id="IPR031334">
    <property type="entry name" value="Piezo_cap_dom"/>
</dbReference>
<comment type="similarity">
    <text evidence="2 10">Belongs to the PIEZO (TC 1.A.75) family.</text>
</comment>
<feature type="domain" description="Piezo non-specific cation channel cap" evidence="13">
    <location>
        <begin position="2061"/>
        <end position="2364"/>
    </location>
</feature>
<dbReference type="Proteomes" id="UP000887566">
    <property type="component" value="Unplaced"/>
</dbReference>
<evidence type="ECO:0000256" key="9">
    <source>
        <dbReference type="ARBA" id="ARBA00023303"/>
    </source>
</evidence>
<keyword evidence="6 10" id="KW-1133">Transmembrane helix</keyword>
<dbReference type="GO" id="GO:0042391">
    <property type="term" value="P:regulation of membrane potential"/>
    <property type="evidence" value="ECO:0007669"/>
    <property type="project" value="TreeGrafter"/>
</dbReference>
<feature type="transmembrane region" description="Helical" evidence="10">
    <location>
        <begin position="105"/>
        <end position="130"/>
    </location>
</feature>
<evidence type="ECO:0000256" key="2">
    <source>
        <dbReference type="ARBA" id="ARBA00007821"/>
    </source>
</evidence>
<name>A0A914VZT2_9BILA</name>
<feature type="transmembrane region" description="Helical" evidence="10">
    <location>
        <begin position="284"/>
        <end position="302"/>
    </location>
</feature>
<feature type="transmembrane region" description="Helical" evidence="10">
    <location>
        <begin position="51"/>
        <end position="70"/>
    </location>
</feature>
<dbReference type="GO" id="GO:0008381">
    <property type="term" value="F:mechanosensitive monoatomic ion channel activity"/>
    <property type="evidence" value="ECO:0007669"/>
    <property type="project" value="InterPro"/>
</dbReference>
<evidence type="ECO:0000259" key="17">
    <source>
        <dbReference type="Pfam" id="PF24874"/>
    </source>
</evidence>
<evidence type="ECO:0000256" key="3">
    <source>
        <dbReference type="ARBA" id="ARBA00022448"/>
    </source>
</evidence>
<feature type="region of interest" description="Disordered" evidence="12">
    <location>
        <begin position="363"/>
        <end position="387"/>
    </location>
</feature>
<feature type="domain" description="Piezo TM25-28" evidence="14">
    <location>
        <begin position="1037"/>
        <end position="1141"/>
    </location>
</feature>
<feature type="transmembrane region" description="Helical" evidence="10">
    <location>
        <begin position="1835"/>
        <end position="1853"/>
    </location>
</feature>
<feature type="transmembrane region" description="Helical" evidence="10">
    <location>
        <begin position="1046"/>
        <end position="1063"/>
    </location>
</feature>
<dbReference type="Pfam" id="PF24874">
    <property type="entry name" value="Piezo_THU9_anchor"/>
    <property type="match status" value="1"/>
</dbReference>
<reference evidence="19" key="1">
    <citation type="submission" date="2022-11" db="UniProtKB">
        <authorList>
            <consortium name="WormBaseParasite"/>
        </authorList>
    </citation>
    <scope>IDENTIFICATION</scope>
</reference>
<dbReference type="InterPro" id="IPR056768">
    <property type="entry name" value="THU_Piezo"/>
</dbReference>
<accession>A0A914VZT2</accession>
<dbReference type="Pfam" id="PF23188">
    <property type="entry name" value="THU_Piezo1"/>
    <property type="match status" value="1"/>
</dbReference>
<dbReference type="PANTHER" id="PTHR13167">
    <property type="entry name" value="PIEZO-TYPE MECHANOSENSITIVE ION CHANNEL COMPONENT"/>
    <property type="match status" value="1"/>
</dbReference>
<keyword evidence="11" id="KW-0175">Coiled coil</keyword>
<evidence type="ECO:0000256" key="7">
    <source>
        <dbReference type="ARBA" id="ARBA00023065"/>
    </source>
</evidence>
<dbReference type="InterPro" id="IPR027272">
    <property type="entry name" value="Piezo"/>
</dbReference>
<feature type="transmembrane region" description="Helical" evidence="10">
    <location>
        <begin position="920"/>
        <end position="939"/>
    </location>
</feature>
<evidence type="ECO:0000259" key="15">
    <source>
        <dbReference type="Pfam" id="PF23188"/>
    </source>
</evidence>
<feature type="transmembrane region" description="Helical" evidence="10">
    <location>
        <begin position="1865"/>
        <end position="1885"/>
    </location>
</feature>
<dbReference type="GO" id="GO:0005886">
    <property type="term" value="C:plasma membrane"/>
    <property type="evidence" value="ECO:0007669"/>
    <property type="project" value="UniProtKB-SubCell"/>
</dbReference>
<dbReference type="InterPro" id="IPR056770">
    <property type="entry name" value="Piezo_THU9_anchor"/>
</dbReference>
<feature type="transmembrane region" description="Helical" evidence="10">
    <location>
        <begin position="1069"/>
        <end position="1090"/>
    </location>
</feature>
<feature type="transmembrane region" description="Helical" evidence="10">
    <location>
        <begin position="164"/>
        <end position="181"/>
    </location>
</feature>
<dbReference type="GO" id="GO:0071260">
    <property type="term" value="P:cellular response to mechanical stimulus"/>
    <property type="evidence" value="ECO:0007669"/>
    <property type="project" value="TreeGrafter"/>
</dbReference>
<comment type="caution">
    <text evidence="10">Lacks conserved residue(s) required for the propagation of feature annotation.</text>
</comment>
<evidence type="ECO:0000256" key="5">
    <source>
        <dbReference type="ARBA" id="ARBA00022692"/>
    </source>
</evidence>
<comment type="subcellular location">
    <subcellularLocation>
        <location evidence="1">Cell membrane</location>
        <topology evidence="1">Multi-pass membrane protein</topology>
    </subcellularLocation>
    <subcellularLocation>
        <location evidence="10">Membrane</location>
        <topology evidence="10">Multi-pass membrane protein</topology>
    </subcellularLocation>
</comment>
<feature type="domain" description="Piezo TM1-24" evidence="16">
    <location>
        <begin position="161"/>
        <end position="533"/>
    </location>
</feature>
<dbReference type="Pfam" id="PF15917">
    <property type="entry name" value="Piezo_TM25-28"/>
    <property type="match status" value="2"/>
</dbReference>
<evidence type="ECO:0000313" key="19">
    <source>
        <dbReference type="WBParaSite" id="PSAMB.scaffold273size59796.g4190.t1"/>
    </source>
</evidence>
<feature type="domain" description="Piezo THU9 and anchor" evidence="17">
    <location>
        <begin position="1763"/>
        <end position="2003"/>
    </location>
</feature>
<feature type="coiled-coil region" evidence="11">
    <location>
        <begin position="1250"/>
        <end position="1277"/>
    </location>
</feature>
<dbReference type="Pfam" id="PF24871">
    <property type="entry name" value="Piezo_TM1-24"/>
    <property type="match status" value="1"/>
</dbReference>
<keyword evidence="7" id="KW-0406">Ion transport</keyword>
<feature type="transmembrane region" description="Helical" evidence="10">
    <location>
        <begin position="15"/>
        <end position="39"/>
    </location>
</feature>
<keyword evidence="5 10" id="KW-0812">Transmembrane</keyword>
<feature type="region of interest" description="Disordered" evidence="12">
    <location>
        <begin position="1705"/>
        <end position="1726"/>
    </location>
</feature>
<keyword evidence="9 10" id="KW-0407">Ion channel</keyword>
<feature type="region of interest" description="Disordered" evidence="12">
    <location>
        <begin position="139"/>
        <end position="158"/>
    </location>
</feature>
<evidence type="ECO:0000256" key="1">
    <source>
        <dbReference type="ARBA" id="ARBA00004651"/>
    </source>
</evidence>
<feature type="transmembrane region" description="Helical" evidence="10">
    <location>
        <begin position="648"/>
        <end position="667"/>
    </location>
</feature>
<evidence type="ECO:0000259" key="14">
    <source>
        <dbReference type="Pfam" id="PF15917"/>
    </source>
</evidence>
<feature type="transmembrane region" description="Helical" evidence="10">
    <location>
        <begin position="187"/>
        <end position="204"/>
    </location>
</feature>
<feature type="transmembrane region" description="Helical" evidence="10">
    <location>
        <begin position="401"/>
        <end position="420"/>
    </location>
</feature>
<evidence type="ECO:0000256" key="6">
    <source>
        <dbReference type="ARBA" id="ARBA00022989"/>
    </source>
</evidence>
<feature type="transmembrane region" description="Helical" evidence="10">
    <location>
        <begin position="514"/>
        <end position="532"/>
    </location>
</feature>
<dbReference type="Pfam" id="PF12166">
    <property type="entry name" value="Piezo_cap"/>
    <property type="match status" value="1"/>
</dbReference>
<feature type="transmembrane region" description="Helical" evidence="10">
    <location>
        <begin position="2277"/>
        <end position="2298"/>
    </location>
</feature>
<organism evidence="18 19">
    <name type="scientific">Plectus sambesii</name>
    <dbReference type="NCBI Taxonomy" id="2011161"/>
    <lineage>
        <taxon>Eukaryota</taxon>
        <taxon>Metazoa</taxon>
        <taxon>Ecdysozoa</taxon>
        <taxon>Nematoda</taxon>
        <taxon>Chromadorea</taxon>
        <taxon>Plectida</taxon>
        <taxon>Plectina</taxon>
        <taxon>Plectoidea</taxon>
        <taxon>Plectidae</taxon>
        <taxon>Plectus</taxon>
    </lineage>
</organism>
<evidence type="ECO:0000256" key="10">
    <source>
        <dbReference type="RuleBase" id="RU362023"/>
    </source>
</evidence>
<feature type="domain" description="Piezo transmembrane helical unit" evidence="15">
    <location>
        <begin position="1510"/>
        <end position="1630"/>
    </location>
</feature>
<dbReference type="GO" id="GO:0050982">
    <property type="term" value="P:detection of mechanical stimulus"/>
    <property type="evidence" value="ECO:0007669"/>
    <property type="project" value="TreeGrafter"/>
</dbReference>